<proteinExistence type="predicted"/>
<dbReference type="Gene3D" id="1.10.10.10">
    <property type="entry name" value="Winged helix-like DNA-binding domain superfamily/Winged helix DNA-binding domain"/>
    <property type="match status" value="1"/>
</dbReference>
<sequence length="109" mass="12126">MDASIDKLLPLSEATYYILLALNEPAHGYAIMQQVEAISEGAVKIGPGTLYGAFANLEKQGLIVMVREAERRKVYTMTDMGRHVLLAQLRRLRVMVRVGEASAPFLSKY</sequence>
<protein>
    <submittedName>
        <fullName evidence="2">PadR family transcriptional regulator</fullName>
    </submittedName>
</protein>
<dbReference type="InterPro" id="IPR036390">
    <property type="entry name" value="WH_DNA-bd_sf"/>
</dbReference>
<dbReference type="InterPro" id="IPR052509">
    <property type="entry name" value="Metal_resp_DNA-bind_regulator"/>
</dbReference>
<feature type="domain" description="Transcription regulator PadR N-terminal" evidence="1">
    <location>
        <begin position="21"/>
        <end position="85"/>
    </location>
</feature>
<dbReference type="EMBL" id="CP023422">
    <property type="protein sequence ID" value="ATD60581.1"/>
    <property type="molecule type" value="Genomic_DNA"/>
</dbReference>
<name>A0A290WUN1_9BURK</name>
<evidence type="ECO:0000313" key="2">
    <source>
        <dbReference type="EMBL" id="ATD60581.1"/>
    </source>
</evidence>
<reference evidence="2 3" key="1">
    <citation type="submission" date="2017-09" db="EMBL/GenBank/DDBJ databases">
        <title>Complete genome sequence of Janthinobacterium svalbardensis PAMC 27463.</title>
        <authorList>
            <person name="Cho Y.-J."/>
            <person name="Cho A."/>
            <person name="Kim O.-S."/>
            <person name="Lee J.-I."/>
        </authorList>
    </citation>
    <scope>NUCLEOTIDE SEQUENCE [LARGE SCALE GENOMIC DNA]</scope>
    <source>
        <strain evidence="2 3">PAMC 27463</strain>
    </source>
</reference>
<dbReference type="InterPro" id="IPR005149">
    <property type="entry name" value="Tscrpt_reg_PadR_N"/>
</dbReference>
<organism evidence="2 3">
    <name type="scientific">Janthinobacterium svalbardensis</name>
    <dbReference type="NCBI Taxonomy" id="368607"/>
    <lineage>
        <taxon>Bacteria</taxon>
        <taxon>Pseudomonadati</taxon>
        <taxon>Pseudomonadota</taxon>
        <taxon>Betaproteobacteria</taxon>
        <taxon>Burkholderiales</taxon>
        <taxon>Oxalobacteraceae</taxon>
        <taxon>Janthinobacterium</taxon>
    </lineage>
</organism>
<evidence type="ECO:0000313" key="3">
    <source>
        <dbReference type="Proteomes" id="UP000218437"/>
    </source>
</evidence>
<accession>A0A290WUN1</accession>
<keyword evidence="3" id="KW-1185">Reference proteome</keyword>
<evidence type="ECO:0000259" key="1">
    <source>
        <dbReference type="Pfam" id="PF03551"/>
    </source>
</evidence>
<dbReference type="PANTHER" id="PTHR33169:SF13">
    <property type="entry name" value="PADR-FAMILY TRANSCRIPTIONAL REGULATOR"/>
    <property type="match status" value="1"/>
</dbReference>
<dbReference type="KEGG" id="jsv:CNX70_10645"/>
<dbReference type="SUPFAM" id="SSF46785">
    <property type="entry name" value="Winged helix' DNA-binding domain"/>
    <property type="match status" value="1"/>
</dbReference>
<dbReference type="RefSeq" id="WP_096234664.1">
    <property type="nucleotide sequence ID" value="NZ_CP023422.1"/>
</dbReference>
<dbReference type="PANTHER" id="PTHR33169">
    <property type="entry name" value="PADR-FAMILY TRANSCRIPTIONAL REGULATOR"/>
    <property type="match status" value="1"/>
</dbReference>
<dbReference type="AlphaFoldDB" id="A0A290WUN1"/>
<dbReference type="Pfam" id="PF03551">
    <property type="entry name" value="PadR"/>
    <property type="match status" value="1"/>
</dbReference>
<gene>
    <name evidence="2" type="ORF">CNX70_10645</name>
</gene>
<dbReference type="InterPro" id="IPR036388">
    <property type="entry name" value="WH-like_DNA-bd_sf"/>
</dbReference>
<dbReference type="Proteomes" id="UP000218437">
    <property type="component" value="Chromosome"/>
</dbReference>